<evidence type="ECO:0000259" key="1">
    <source>
        <dbReference type="Pfam" id="PF13966"/>
    </source>
</evidence>
<comment type="caution">
    <text evidence="2">The sequence shown here is derived from an EMBL/GenBank/DDBJ whole genome shotgun (WGS) entry which is preliminary data.</text>
</comment>
<evidence type="ECO:0000313" key="3">
    <source>
        <dbReference type="Proteomes" id="UP000583929"/>
    </source>
</evidence>
<keyword evidence="3" id="KW-1185">Reference proteome</keyword>
<sequence length="189" mass="21906">MAAVKRGKFSAKLFYLSYIQACKVDYARNIWNRMVLPKHRFIGWQIVNNQLLTRDNLSRFLPISSPLCPVCCQANETHQHLFVHCCFTRKLAGEINNWCGQFEWPVDMNIRFSKTAKNLQEKIINTVILATLYSVWTNRNRCVFEMNCKTVCALSKEIKESVKSRCLLGCNGGKGKIDNYIFNVINSWL</sequence>
<dbReference type="PANTHER" id="PTHR33116:SF78">
    <property type="entry name" value="OS12G0587133 PROTEIN"/>
    <property type="match status" value="1"/>
</dbReference>
<dbReference type="PANTHER" id="PTHR33116">
    <property type="entry name" value="REVERSE TRANSCRIPTASE ZINC-BINDING DOMAIN-CONTAINING PROTEIN-RELATED-RELATED"/>
    <property type="match status" value="1"/>
</dbReference>
<feature type="domain" description="Reverse transcriptase zinc-binding" evidence="1">
    <location>
        <begin position="9"/>
        <end position="90"/>
    </location>
</feature>
<dbReference type="Proteomes" id="UP000583929">
    <property type="component" value="Unassembled WGS sequence"/>
</dbReference>
<dbReference type="EMBL" id="JAATIQ010000190">
    <property type="protein sequence ID" value="KAF4372192.1"/>
    <property type="molecule type" value="Genomic_DNA"/>
</dbReference>
<accession>A0A7J6FNH4</accession>
<name>A0A7J6FNH4_CANSA</name>
<organism evidence="2 3">
    <name type="scientific">Cannabis sativa</name>
    <name type="common">Hemp</name>
    <name type="synonym">Marijuana</name>
    <dbReference type="NCBI Taxonomy" id="3483"/>
    <lineage>
        <taxon>Eukaryota</taxon>
        <taxon>Viridiplantae</taxon>
        <taxon>Streptophyta</taxon>
        <taxon>Embryophyta</taxon>
        <taxon>Tracheophyta</taxon>
        <taxon>Spermatophyta</taxon>
        <taxon>Magnoliopsida</taxon>
        <taxon>eudicotyledons</taxon>
        <taxon>Gunneridae</taxon>
        <taxon>Pentapetalae</taxon>
        <taxon>rosids</taxon>
        <taxon>fabids</taxon>
        <taxon>Rosales</taxon>
        <taxon>Cannabaceae</taxon>
        <taxon>Cannabis</taxon>
    </lineage>
</organism>
<gene>
    <name evidence="2" type="ORF">G4B88_016248</name>
</gene>
<dbReference type="InterPro" id="IPR026960">
    <property type="entry name" value="RVT-Znf"/>
</dbReference>
<protein>
    <recommendedName>
        <fullName evidence="1">Reverse transcriptase zinc-binding domain-containing protein</fullName>
    </recommendedName>
</protein>
<dbReference type="Pfam" id="PF13966">
    <property type="entry name" value="zf-RVT"/>
    <property type="match status" value="1"/>
</dbReference>
<evidence type="ECO:0000313" key="2">
    <source>
        <dbReference type="EMBL" id="KAF4372192.1"/>
    </source>
</evidence>
<reference evidence="2 3" key="1">
    <citation type="journal article" date="2020" name="bioRxiv">
        <title>Sequence and annotation of 42 cannabis genomes reveals extensive copy number variation in cannabinoid synthesis and pathogen resistance genes.</title>
        <authorList>
            <person name="Mckernan K.J."/>
            <person name="Helbert Y."/>
            <person name="Kane L.T."/>
            <person name="Ebling H."/>
            <person name="Zhang L."/>
            <person name="Liu B."/>
            <person name="Eaton Z."/>
            <person name="Mclaughlin S."/>
            <person name="Kingan S."/>
            <person name="Baybayan P."/>
            <person name="Concepcion G."/>
            <person name="Jordan M."/>
            <person name="Riva A."/>
            <person name="Barbazuk W."/>
            <person name="Harkins T."/>
        </authorList>
    </citation>
    <scope>NUCLEOTIDE SEQUENCE [LARGE SCALE GENOMIC DNA]</scope>
    <source>
        <strain evidence="3">cv. Jamaican Lion 4</strain>
        <tissue evidence="2">Leaf</tissue>
    </source>
</reference>
<proteinExistence type="predicted"/>
<dbReference type="AlphaFoldDB" id="A0A7J6FNH4"/>